<feature type="region of interest" description="Disordered" evidence="1">
    <location>
        <begin position="379"/>
        <end position="407"/>
    </location>
</feature>
<proteinExistence type="predicted"/>
<evidence type="ECO:0000256" key="1">
    <source>
        <dbReference type="SAM" id="MobiDB-lite"/>
    </source>
</evidence>
<dbReference type="Gene3D" id="3.40.50.300">
    <property type="entry name" value="P-loop containing nucleotide triphosphate hydrolases"/>
    <property type="match status" value="1"/>
</dbReference>
<reference evidence="3" key="1">
    <citation type="journal article" date="2019" name="Int. J. Syst. Evol. Microbiol.">
        <title>The Global Catalogue of Microorganisms (GCM) 10K type strain sequencing project: providing services to taxonomists for standard genome sequencing and annotation.</title>
        <authorList>
            <consortium name="The Broad Institute Genomics Platform"/>
            <consortium name="The Broad Institute Genome Sequencing Center for Infectious Disease"/>
            <person name="Wu L."/>
            <person name="Ma J."/>
        </authorList>
    </citation>
    <scope>NUCLEOTIDE SEQUENCE [LARGE SCALE GENOMIC DNA]</scope>
    <source>
        <strain evidence="3">CGMCC 4.1467</strain>
    </source>
</reference>
<sequence>MSDEDVSTAVSEPGEGMVNIGTAADPYFVQAVKVVAFEPTQEQVEAKQNAEAETLTKDDFRRMLGERVFDHTTVPPRPIPILKLGKHVISTPGNLTNIQAPAKAGKSAVIGAIIAAIMDGNRSDADTLGFSAENEKGYGVIHFDTEQSRFDHDQLIRRAVNRVGANMVPPWFRSYCVTDIPQESRLHCLEIALADAKETFGGVFAIIIDGIADLVRDPNSPEESFAFVDMLHRDSIRYDCATITVLHENPGSGDAGKMRGHLGSQLERKAETPLRLAKDATTGITTVWTDRARHCHLPKTAGLCFQWSDEAGMHVSAGSAGEIKANQRQEKFREEVERAFDGGESLSYSEFVARIMERVGIAKKTAEKRITTYQVEGAAVKSPSGSYSLVPRLPSNPRPTLNSPSGG</sequence>
<protein>
    <recommendedName>
        <fullName evidence="4">AAA family ATPase</fullName>
    </recommendedName>
</protein>
<comment type="caution">
    <text evidence="2">The sequence shown here is derived from an EMBL/GenBank/DDBJ whole genome shotgun (WGS) entry which is preliminary data.</text>
</comment>
<evidence type="ECO:0000313" key="3">
    <source>
        <dbReference type="Proteomes" id="UP001596472"/>
    </source>
</evidence>
<feature type="compositionally biased region" description="Polar residues" evidence="1">
    <location>
        <begin position="398"/>
        <end position="407"/>
    </location>
</feature>
<dbReference type="RefSeq" id="WP_379708954.1">
    <property type="nucleotide sequence ID" value="NZ_JBHTBS010000001.1"/>
</dbReference>
<evidence type="ECO:0000313" key="2">
    <source>
        <dbReference type="EMBL" id="MFC7336138.1"/>
    </source>
</evidence>
<dbReference type="EMBL" id="JBHTBS010000001">
    <property type="protein sequence ID" value="MFC7336138.1"/>
    <property type="molecule type" value="Genomic_DNA"/>
</dbReference>
<gene>
    <name evidence="2" type="ORF">ACFQY0_03025</name>
</gene>
<name>A0ABW2L1F6_9BACT</name>
<evidence type="ECO:0008006" key="4">
    <source>
        <dbReference type="Google" id="ProtNLM"/>
    </source>
</evidence>
<dbReference type="Proteomes" id="UP001596472">
    <property type="component" value="Unassembled WGS sequence"/>
</dbReference>
<dbReference type="InterPro" id="IPR027417">
    <property type="entry name" value="P-loop_NTPase"/>
</dbReference>
<dbReference type="SUPFAM" id="SSF52540">
    <property type="entry name" value="P-loop containing nucleoside triphosphate hydrolases"/>
    <property type="match status" value="1"/>
</dbReference>
<keyword evidence="3" id="KW-1185">Reference proteome</keyword>
<organism evidence="2 3">
    <name type="scientific">Haloferula chungangensis</name>
    <dbReference type="NCBI Taxonomy" id="1048331"/>
    <lineage>
        <taxon>Bacteria</taxon>
        <taxon>Pseudomonadati</taxon>
        <taxon>Verrucomicrobiota</taxon>
        <taxon>Verrucomicrobiia</taxon>
        <taxon>Verrucomicrobiales</taxon>
        <taxon>Verrucomicrobiaceae</taxon>
        <taxon>Haloferula</taxon>
    </lineage>
</organism>
<accession>A0ABW2L1F6</accession>